<keyword evidence="4" id="KW-1185">Reference proteome</keyword>
<dbReference type="InterPro" id="IPR005064">
    <property type="entry name" value="BUG"/>
</dbReference>
<evidence type="ECO:0000256" key="1">
    <source>
        <dbReference type="ARBA" id="ARBA00006987"/>
    </source>
</evidence>
<gene>
    <name evidence="3" type="ORF">CAL29_05565</name>
</gene>
<dbReference type="PIRSF" id="PIRSF017082">
    <property type="entry name" value="YflP"/>
    <property type="match status" value="1"/>
</dbReference>
<dbReference type="Pfam" id="PF03401">
    <property type="entry name" value="TctC"/>
    <property type="match status" value="1"/>
</dbReference>
<dbReference type="AlphaFoldDB" id="A0A261SLC9"/>
<evidence type="ECO:0000313" key="3">
    <source>
        <dbReference type="EMBL" id="OZI37841.1"/>
    </source>
</evidence>
<proteinExistence type="inferred from homology"/>
<comment type="similarity">
    <text evidence="1">Belongs to the UPF0065 (bug) family.</text>
</comment>
<organism evidence="3 4">
    <name type="scientific">Bordetella genomosp. 10</name>
    <dbReference type="NCBI Taxonomy" id="1416804"/>
    <lineage>
        <taxon>Bacteria</taxon>
        <taxon>Pseudomonadati</taxon>
        <taxon>Pseudomonadota</taxon>
        <taxon>Betaproteobacteria</taxon>
        <taxon>Burkholderiales</taxon>
        <taxon>Alcaligenaceae</taxon>
        <taxon>Bordetella</taxon>
    </lineage>
</organism>
<protein>
    <recommendedName>
        <fullName evidence="5">ABC transporter substrate-binding protein</fullName>
    </recommendedName>
</protein>
<evidence type="ECO:0000256" key="2">
    <source>
        <dbReference type="SAM" id="SignalP"/>
    </source>
</evidence>
<feature type="signal peptide" evidence="2">
    <location>
        <begin position="1"/>
        <end position="30"/>
    </location>
</feature>
<evidence type="ECO:0008006" key="5">
    <source>
        <dbReference type="Google" id="ProtNLM"/>
    </source>
</evidence>
<dbReference type="PANTHER" id="PTHR42928:SF5">
    <property type="entry name" value="BLR1237 PROTEIN"/>
    <property type="match status" value="1"/>
</dbReference>
<accession>A0A261SLC9</accession>
<dbReference type="EMBL" id="NEVM01000001">
    <property type="protein sequence ID" value="OZI37841.1"/>
    <property type="molecule type" value="Genomic_DNA"/>
</dbReference>
<dbReference type="OrthoDB" id="8627412at2"/>
<dbReference type="PANTHER" id="PTHR42928">
    <property type="entry name" value="TRICARBOXYLATE-BINDING PROTEIN"/>
    <property type="match status" value="1"/>
</dbReference>
<name>A0A261SLC9_9BORD</name>
<dbReference type="Proteomes" id="UP000216020">
    <property type="component" value="Unassembled WGS sequence"/>
</dbReference>
<dbReference type="InterPro" id="IPR042100">
    <property type="entry name" value="Bug_dom1"/>
</dbReference>
<evidence type="ECO:0000313" key="4">
    <source>
        <dbReference type="Proteomes" id="UP000216020"/>
    </source>
</evidence>
<sequence length="331" mass="34497">MSFLLKPLRGIGAAAAIVCAMSSLGAAALAATDYPTHPITLIVPQSPGSVADIMARAISVPMATYLKQPIIVENRAGASGVIGAQLAARAAPDGYTLFVGSVSTHGLLSGTQANLPYDPVKDFRGVSQINDSPLALVVNPASGIKTMKDLVERARKEPGKLSYASAGNGSGSRFTVELLRLQEHLDMLHVPYRSPMEAVQAVVAGQATLASPSLPSVPELIKAGRLQALAVTVPKRSPLLPDVPTTAEAGYPGVVFTSWTGIFAPANTPDAIIDRLNNAVREALKDPAVIEHIKATGATPVSQSPSEFDAFVRSEVKKWVVAAQEAGITPQ</sequence>
<keyword evidence="2" id="KW-0732">Signal</keyword>
<dbReference type="SUPFAM" id="SSF53850">
    <property type="entry name" value="Periplasmic binding protein-like II"/>
    <property type="match status" value="1"/>
</dbReference>
<dbReference type="Gene3D" id="3.40.190.10">
    <property type="entry name" value="Periplasmic binding protein-like II"/>
    <property type="match status" value="1"/>
</dbReference>
<reference evidence="4" key="1">
    <citation type="submission" date="2017-05" db="EMBL/GenBank/DDBJ databases">
        <title>Complete and WGS of Bordetella genogroups.</title>
        <authorList>
            <person name="Spilker T."/>
            <person name="Lipuma J."/>
        </authorList>
    </citation>
    <scope>NUCLEOTIDE SEQUENCE [LARGE SCALE GENOMIC DNA]</scope>
    <source>
        <strain evidence="4">AU16122</strain>
    </source>
</reference>
<dbReference type="Gene3D" id="3.40.190.150">
    <property type="entry name" value="Bordetella uptake gene, domain 1"/>
    <property type="match status" value="1"/>
</dbReference>
<dbReference type="CDD" id="cd13578">
    <property type="entry name" value="PBP2_Bug27"/>
    <property type="match status" value="1"/>
</dbReference>
<comment type="caution">
    <text evidence="3">The sequence shown here is derived from an EMBL/GenBank/DDBJ whole genome shotgun (WGS) entry which is preliminary data.</text>
</comment>
<feature type="chain" id="PRO_5013102587" description="ABC transporter substrate-binding protein" evidence="2">
    <location>
        <begin position="31"/>
        <end position="331"/>
    </location>
</feature>
<dbReference type="RefSeq" id="WP_094851941.1">
    <property type="nucleotide sequence ID" value="NZ_NEVM01000001.1"/>
</dbReference>